<dbReference type="EC" id="5.6.1.7" evidence="7"/>
<accession>A0A5E7J5V9</accession>
<organism evidence="11 12">
    <name type="scientific">Pseudomonas fluorescens</name>
    <dbReference type="NCBI Taxonomy" id="294"/>
    <lineage>
        <taxon>Bacteria</taxon>
        <taxon>Pseudomonadati</taxon>
        <taxon>Pseudomonadota</taxon>
        <taxon>Gammaproteobacteria</taxon>
        <taxon>Pseudomonadales</taxon>
        <taxon>Pseudomonadaceae</taxon>
        <taxon>Pseudomonas</taxon>
    </lineage>
</organism>
<comment type="subunit">
    <text evidence="7 9">Forms a cylinder of 14 subunits composed of two heptameric rings stacked back-to-back. Interacts with the co-chaperonin GroES.</text>
</comment>
<name>A0A5E7J5V9_PSEFL</name>
<dbReference type="EMBL" id="CABVIK010000005">
    <property type="protein sequence ID" value="VVO84125.1"/>
    <property type="molecule type" value="Genomic_DNA"/>
</dbReference>
<dbReference type="NCBIfam" id="TIGR02348">
    <property type="entry name" value="GroEL"/>
    <property type="match status" value="1"/>
</dbReference>
<evidence type="ECO:0000313" key="11">
    <source>
        <dbReference type="EMBL" id="VVO84125.1"/>
    </source>
</evidence>
<keyword evidence="4 7" id="KW-0067">ATP-binding</keyword>
<dbReference type="Proteomes" id="UP000349468">
    <property type="component" value="Unassembled WGS sequence"/>
</dbReference>
<dbReference type="NCBIfam" id="NF009487">
    <property type="entry name" value="PRK12849.1"/>
    <property type="match status" value="1"/>
</dbReference>
<dbReference type="NCBIfam" id="NF000592">
    <property type="entry name" value="PRK00013.1"/>
    <property type="match status" value="1"/>
</dbReference>
<dbReference type="SUPFAM" id="SSF54849">
    <property type="entry name" value="GroEL-intermediate domain like"/>
    <property type="match status" value="1"/>
</dbReference>
<dbReference type="Gene3D" id="1.10.560.10">
    <property type="entry name" value="GroEL-like equatorial domain"/>
    <property type="match status" value="1"/>
</dbReference>
<evidence type="ECO:0000256" key="7">
    <source>
        <dbReference type="HAMAP-Rule" id="MF_00600"/>
    </source>
</evidence>
<proteinExistence type="inferred from homology"/>
<reference evidence="11 12" key="1">
    <citation type="submission" date="2019-09" db="EMBL/GenBank/DDBJ databases">
        <authorList>
            <person name="Chandra G."/>
            <person name="Truman W A."/>
        </authorList>
    </citation>
    <scope>NUCLEOTIDE SEQUENCE [LARGE SCALE GENOMIC DNA]</scope>
    <source>
        <strain evidence="11">PS870</strain>
    </source>
</reference>
<evidence type="ECO:0000256" key="2">
    <source>
        <dbReference type="ARBA" id="ARBA00022490"/>
    </source>
</evidence>
<evidence type="ECO:0000256" key="9">
    <source>
        <dbReference type="RuleBase" id="RU000419"/>
    </source>
</evidence>
<protein>
    <recommendedName>
        <fullName evidence="7">Chaperonin GroEL</fullName>
        <ecNumber evidence="7">5.6.1.7</ecNumber>
    </recommendedName>
    <alternativeName>
        <fullName evidence="7">60 kDa chaperonin</fullName>
    </alternativeName>
    <alternativeName>
        <fullName evidence="7">Chaperonin-60</fullName>
        <shortName evidence="7">Cpn60</shortName>
    </alternativeName>
</protein>
<dbReference type="PANTHER" id="PTHR45633">
    <property type="entry name" value="60 KDA HEAT SHOCK PROTEIN, MITOCHONDRIAL"/>
    <property type="match status" value="1"/>
</dbReference>
<feature type="coiled-coil region" evidence="10">
    <location>
        <begin position="339"/>
        <end position="366"/>
    </location>
</feature>
<evidence type="ECO:0000256" key="3">
    <source>
        <dbReference type="ARBA" id="ARBA00022741"/>
    </source>
</evidence>
<feature type="binding site" evidence="7">
    <location>
        <begin position="30"/>
        <end position="33"/>
    </location>
    <ligand>
        <name>ATP</name>
        <dbReference type="ChEBI" id="CHEBI:30616"/>
    </ligand>
</feature>
<dbReference type="InterPro" id="IPR027410">
    <property type="entry name" value="TCP-1-like_intermed_sf"/>
</dbReference>
<dbReference type="InterPro" id="IPR001844">
    <property type="entry name" value="Cpn60/GroEL"/>
</dbReference>
<feature type="binding site" evidence="7">
    <location>
        <position position="415"/>
    </location>
    <ligand>
        <name>ATP</name>
        <dbReference type="ChEBI" id="CHEBI:30616"/>
    </ligand>
</feature>
<keyword evidence="6 7" id="KW-0413">Isomerase</keyword>
<dbReference type="RefSeq" id="WP_145307753.1">
    <property type="nucleotide sequence ID" value="NZ_CABVIK010000005.1"/>
</dbReference>
<evidence type="ECO:0000256" key="1">
    <source>
        <dbReference type="ARBA" id="ARBA00006607"/>
    </source>
</evidence>
<dbReference type="FunFam" id="3.50.7.10:FF:000001">
    <property type="entry name" value="60 kDa chaperonin"/>
    <property type="match status" value="1"/>
</dbReference>
<dbReference type="AlphaFoldDB" id="A0A5E7J5V9"/>
<keyword evidence="5 7" id="KW-0143">Chaperone</keyword>
<dbReference type="GO" id="GO:0005524">
    <property type="term" value="F:ATP binding"/>
    <property type="evidence" value="ECO:0007669"/>
    <property type="project" value="UniProtKB-UniRule"/>
</dbReference>
<dbReference type="GO" id="GO:0005737">
    <property type="term" value="C:cytoplasm"/>
    <property type="evidence" value="ECO:0007669"/>
    <property type="project" value="UniProtKB-SubCell"/>
</dbReference>
<keyword evidence="3 7" id="KW-0547">Nucleotide-binding</keyword>
<evidence type="ECO:0000256" key="5">
    <source>
        <dbReference type="ARBA" id="ARBA00023186"/>
    </source>
</evidence>
<dbReference type="Gene3D" id="3.50.7.10">
    <property type="entry name" value="GroEL"/>
    <property type="match status" value="1"/>
</dbReference>
<dbReference type="GO" id="GO:0140662">
    <property type="term" value="F:ATP-dependent protein folding chaperone"/>
    <property type="evidence" value="ECO:0007669"/>
    <property type="project" value="InterPro"/>
</dbReference>
<keyword evidence="10" id="KW-0175">Coiled coil</keyword>
<comment type="subcellular location">
    <subcellularLocation>
        <location evidence="7">Cytoplasm</location>
    </subcellularLocation>
</comment>
<evidence type="ECO:0000256" key="10">
    <source>
        <dbReference type="SAM" id="Coils"/>
    </source>
</evidence>
<gene>
    <name evidence="11" type="primary">groL_1</name>
    <name evidence="7" type="synonym">groEL</name>
    <name evidence="7" type="synonym">groL</name>
    <name evidence="11" type="ORF">PS870_01963</name>
</gene>
<dbReference type="CDD" id="cd03344">
    <property type="entry name" value="GroEL"/>
    <property type="match status" value="1"/>
</dbReference>
<dbReference type="InterPro" id="IPR027409">
    <property type="entry name" value="GroEL-like_apical_dom_sf"/>
</dbReference>
<dbReference type="NCBIfam" id="NF009489">
    <property type="entry name" value="PRK12851.1"/>
    <property type="match status" value="1"/>
</dbReference>
<dbReference type="PRINTS" id="PR00298">
    <property type="entry name" value="CHAPERONIN60"/>
</dbReference>
<dbReference type="InterPro" id="IPR002423">
    <property type="entry name" value="Cpn60/GroEL/TCP-1"/>
</dbReference>
<dbReference type="Gene3D" id="3.30.260.10">
    <property type="entry name" value="TCP-1-like chaperonin intermediate domain"/>
    <property type="match status" value="1"/>
</dbReference>
<sequence>MAHTKIVFRAAAREKILSGATQLADAVRVTLGPKSKSVLIQSKWGNPTVCNDGVTIAKRIDLLDPEENLGAQMLRQAAERTGDAVGDGTSTSTVLAHAILADGIRNVVAGASAIDLKRGLDRGLLLVVESLAAQSRPVSTPKEKAQVATLSAHNDAVIGQLVADALEKVGVEGVVSVEESKTTETVVEVMEGMRFDRGYVSPYFVTDAEKMQVELDDAYLLLCDHKIGALKDLLPLLELVAKSGQPLVLIADDIEGEALTTLVVNQIRGVLRAVAIKAPGFGDRRKEMLQDMAVLTGATVVSSELGVTLEQVELNQLGRAHRVVVQKDSTALIGGAGTREAIEARLQQIRAQLDSTTSDYDREKLQERLARLSGGVAVIRVGAPSEAEMKARKDALDDAISATRAAIAEGIVPGGGLALLKAVPIIAAEEARYEGDARTGLQILRRALEAPARLIAENSAVDAGVVVARMLAEPGNIGFDASANCYVDMYEAGIIDPTKVVRIALENAVSVASILLLTEATMTDIPEKESPAQAPFPE</sequence>
<evidence type="ECO:0000313" key="12">
    <source>
        <dbReference type="Proteomes" id="UP000349468"/>
    </source>
</evidence>
<dbReference type="SUPFAM" id="SSF52029">
    <property type="entry name" value="GroEL apical domain-like"/>
    <property type="match status" value="1"/>
</dbReference>
<dbReference type="GO" id="GO:0051082">
    <property type="term" value="F:unfolded protein binding"/>
    <property type="evidence" value="ECO:0007669"/>
    <property type="project" value="UniProtKB-UniRule"/>
</dbReference>
<dbReference type="GO" id="GO:0042026">
    <property type="term" value="P:protein refolding"/>
    <property type="evidence" value="ECO:0007669"/>
    <property type="project" value="UniProtKB-UniRule"/>
</dbReference>
<comment type="caution">
    <text evidence="7">Lacks conserved residue(s) required for the propagation of feature annotation.</text>
</comment>
<dbReference type="SUPFAM" id="SSF48592">
    <property type="entry name" value="GroEL equatorial domain-like"/>
    <property type="match status" value="1"/>
</dbReference>
<keyword evidence="2 7" id="KW-0963">Cytoplasm</keyword>
<comment type="similarity">
    <text evidence="1 7 8">Belongs to the chaperonin (HSP60) family.</text>
</comment>
<evidence type="ECO:0000256" key="6">
    <source>
        <dbReference type="ARBA" id="ARBA00023235"/>
    </source>
</evidence>
<dbReference type="NCBIfam" id="NF009488">
    <property type="entry name" value="PRK12850.1"/>
    <property type="match status" value="1"/>
</dbReference>
<feature type="binding site" evidence="7">
    <location>
        <position position="496"/>
    </location>
    <ligand>
        <name>ATP</name>
        <dbReference type="ChEBI" id="CHEBI:30616"/>
    </ligand>
</feature>
<comment type="function">
    <text evidence="7 9">Together with its co-chaperonin GroES, plays an essential role in assisting protein folding. The GroEL-GroES system forms a nano-cage that allows encapsulation of the non-native substrate proteins and provides a physical environment optimized to promote and accelerate protein folding.</text>
</comment>
<dbReference type="GO" id="GO:0016853">
    <property type="term" value="F:isomerase activity"/>
    <property type="evidence" value="ECO:0007669"/>
    <property type="project" value="UniProtKB-KW"/>
</dbReference>
<dbReference type="InterPro" id="IPR027413">
    <property type="entry name" value="GROEL-like_equatorial_sf"/>
</dbReference>
<dbReference type="Pfam" id="PF00118">
    <property type="entry name" value="Cpn60_TCP1"/>
    <property type="match status" value="1"/>
</dbReference>
<evidence type="ECO:0000256" key="4">
    <source>
        <dbReference type="ARBA" id="ARBA00022840"/>
    </source>
</evidence>
<dbReference type="HAMAP" id="MF_00600">
    <property type="entry name" value="CH60"/>
    <property type="match status" value="1"/>
</dbReference>
<evidence type="ECO:0000256" key="8">
    <source>
        <dbReference type="RuleBase" id="RU000418"/>
    </source>
</evidence>